<dbReference type="RefSeq" id="WP_094482424.1">
    <property type="nucleotide sequence ID" value="NZ_NOZR01000017.1"/>
</dbReference>
<dbReference type="PROSITE" id="PS50980">
    <property type="entry name" value="COA_CT_NTER"/>
    <property type="match status" value="1"/>
</dbReference>
<organism evidence="4 5">
    <name type="scientific">Mycolicibacterium sphagni</name>
    <dbReference type="NCBI Taxonomy" id="1786"/>
    <lineage>
        <taxon>Bacteria</taxon>
        <taxon>Bacillati</taxon>
        <taxon>Actinomycetota</taxon>
        <taxon>Actinomycetes</taxon>
        <taxon>Mycobacteriales</taxon>
        <taxon>Mycobacteriaceae</taxon>
        <taxon>Mycolicibacterium</taxon>
    </lineage>
</organism>
<dbReference type="AlphaFoldDB" id="A0A255DK10"/>
<reference evidence="4 5" key="1">
    <citation type="submission" date="2017-07" db="EMBL/GenBank/DDBJ databases">
        <title>The new phylogeny of genus Mycobacterium.</title>
        <authorList>
            <person name="Tortoli E."/>
            <person name="Trovato A."/>
            <person name="Cirillo D.M."/>
        </authorList>
    </citation>
    <scope>NUCLEOTIDE SEQUENCE [LARGE SCALE GENOMIC DNA]</scope>
    <source>
        <strain evidence="4 5">ATCC 33027</strain>
    </source>
</reference>
<dbReference type="InterPro" id="IPR034733">
    <property type="entry name" value="AcCoA_carboxyl_beta"/>
</dbReference>
<dbReference type="GO" id="GO:0009317">
    <property type="term" value="C:acetyl-CoA carboxylase complex"/>
    <property type="evidence" value="ECO:0007669"/>
    <property type="project" value="TreeGrafter"/>
</dbReference>
<accession>A0A255DK10</accession>
<dbReference type="SUPFAM" id="SSF52096">
    <property type="entry name" value="ClpP/crotonase"/>
    <property type="match status" value="2"/>
</dbReference>
<sequence length="524" mass="57084">MTTESAPTHHPVTTAEKLAELREKLELAKEPGGEAVAAKRDKRGIPSPRARIHALLDPGSFLEIGALARTPGDPNALFGDGVVTGHGTINGRPVGVFSHDYTVFGGSVGEMFGRKVSRLMEWVARVGCPIIGINDSGGARIQDLATSLAWYAELGRRHELLSGLVPQISIILGKCAGGAVYSPIQTDLIVAVRDQGYMFVTGPDVIKDVTGEEVTLDELGGADAQAKYGNIHQVVNTEKDAFQYVRDYLEFLPANTFDDAPVINPGLEPEITPHDLELDSLIPDADNVAYDMHEILLRIFDDGDFLEVAAQAGQAIITGYARVDGRPVGVIANQPMHMSGAIDNEASDKAARFVRFCDSFNVPLVFVVDTPGFLPGVEQEKNGIIKRGGRFLYAVVEADVPKVTITIRKSYGGAYAVMGSRQLTADFNFLWPTARIAVIGAEGAAQLIVKRFPDPKAPEVQEIRRQFIEGYNRDMATPYVAAERGYVDAVIEPHQTRLQLRSAMRILRDKQILRVQRKHGLIPI</sequence>
<feature type="domain" description="CoA carboxyltransferase N-terminal" evidence="2">
    <location>
        <begin position="11"/>
        <end position="264"/>
    </location>
</feature>
<dbReference type="InterPro" id="IPR011763">
    <property type="entry name" value="COA_CT_C"/>
</dbReference>
<evidence type="ECO:0000259" key="3">
    <source>
        <dbReference type="PROSITE" id="PS50989"/>
    </source>
</evidence>
<dbReference type="PROSITE" id="PS50989">
    <property type="entry name" value="COA_CT_CTER"/>
    <property type="match status" value="1"/>
</dbReference>
<keyword evidence="4" id="KW-0808">Transferase</keyword>
<keyword evidence="5" id="KW-1185">Reference proteome</keyword>
<protein>
    <submittedName>
        <fullName evidence="4">Methylmalonyl-CoA carboxyltransferase</fullName>
    </submittedName>
</protein>
<proteinExistence type="inferred from homology"/>
<evidence type="ECO:0000256" key="1">
    <source>
        <dbReference type="ARBA" id="ARBA00006102"/>
    </source>
</evidence>
<feature type="domain" description="CoA carboxyltransferase C-terminal" evidence="3">
    <location>
        <begin position="273"/>
        <end position="517"/>
    </location>
</feature>
<dbReference type="InterPro" id="IPR029045">
    <property type="entry name" value="ClpP/crotonase-like_dom_sf"/>
</dbReference>
<dbReference type="FunFam" id="3.90.226.10:FF:000017">
    <property type="entry name" value="Propionyl-CoA carboxylase subunit beta 5"/>
    <property type="match status" value="1"/>
</dbReference>
<evidence type="ECO:0000313" key="4">
    <source>
        <dbReference type="EMBL" id="OYN77292.1"/>
    </source>
</evidence>
<dbReference type="GO" id="GO:0016740">
    <property type="term" value="F:transferase activity"/>
    <property type="evidence" value="ECO:0007669"/>
    <property type="project" value="UniProtKB-KW"/>
</dbReference>
<evidence type="ECO:0000313" key="5">
    <source>
        <dbReference type="Proteomes" id="UP000216063"/>
    </source>
</evidence>
<dbReference type="PANTHER" id="PTHR43842:SF2">
    <property type="entry name" value="PROPIONYL-COA CARBOXYLASE BETA CHAIN, MITOCHONDRIAL"/>
    <property type="match status" value="1"/>
</dbReference>
<dbReference type="EMBL" id="NOZR01000017">
    <property type="protein sequence ID" value="OYN77292.1"/>
    <property type="molecule type" value="Genomic_DNA"/>
</dbReference>
<dbReference type="InterPro" id="IPR051047">
    <property type="entry name" value="AccD/PCCB"/>
</dbReference>
<dbReference type="GO" id="GO:0004658">
    <property type="term" value="F:propionyl-CoA carboxylase activity"/>
    <property type="evidence" value="ECO:0007669"/>
    <property type="project" value="TreeGrafter"/>
</dbReference>
<dbReference type="Pfam" id="PF01039">
    <property type="entry name" value="Carboxyl_trans"/>
    <property type="match status" value="1"/>
</dbReference>
<name>A0A255DK10_9MYCO</name>
<comment type="caution">
    <text evidence="4">The sequence shown here is derived from an EMBL/GenBank/DDBJ whole genome shotgun (WGS) entry which is preliminary data.</text>
</comment>
<dbReference type="InterPro" id="IPR011762">
    <property type="entry name" value="COA_CT_N"/>
</dbReference>
<dbReference type="Gene3D" id="3.90.226.10">
    <property type="entry name" value="2-enoyl-CoA Hydratase, Chain A, domain 1"/>
    <property type="match status" value="2"/>
</dbReference>
<gene>
    <name evidence="4" type="ORF">CG716_18985</name>
</gene>
<dbReference type="OrthoDB" id="9803706at2"/>
<dbReference type="Proteomes" id="UP000216063">
    <property type="component" value="Unassembled WGS sequence"/>
</dbReference>
<comment type="similarity">
    <text evidence="1">Belongs to the AccD/PCCB family.</text>
</comment>
<dbReference type="PANTHER" id="PTHR43842">
    <property type="entry name" value="PROPIONYL-COA CARBOXYLASE BETA CHAIN"/>
    <property type="match status" value="1"/>
</dbReference>
<evidence type="ECO:0000259" key="2">
    <source>
        <dbReference type="PROSITE" id="PS50980"/>
    </source>
</evidence>